<proteinExistence type="predicted"/>
<dbReference type="InterPro" id="IPR013517">
    <property type="entry name" value="FG-GAP"/>
</dbReference>
<protein>
    <recommendedName>
        <fullName evidence="2">FlgD/Vpr Ig-like domain-containing protein</fullName>
    </recommendedName>
</protein>
<reference evidence="3 4" key="1">
    <citation type="journal article" date="2015" name="Microbiome">
        <title>Genomic resolution of linkages in carbon, nitrogen, and sulfur cycling among widespread estuary sediment bacteria.</title>
        <authorList>
            <person name="Baker B.J."/>
            <person name="Lazar C.S."/>
            <person name="Teske A.P."/>
            <person name="Dick G.J."/>
        </authorList>
    </citation>
    <scope>NUCLEOTIDE SEQUENCE [LARGE SCALE GENOMIC DNA]</scope>
    <source>
        <strain evidence="3">SM1_40</strain>
    </source>
</reference>
<dbReference type="AlphaFoldDB" id="A0A0S8J7K1"/>
<evidence type="ECO:0000259" key="2">
    <source>
        <dbReference type="Pfam" id="PF13860"/>
    </source>
</evidence>
<evidence type="ECO:0000256" key="1">
    <source>
        <dbReference type="ARBA" id="ARBA00022729"/>
    </source>
</evidence>
<gene>
    <name evidence="3" type="ORF">AMJ71_11210</name>
</gene>
<dbReference type="Gene3D" id="2.60.40.4070">
    <property type="match status" value="1"/>
</dbReference>
<feature type="domain" description="FlgD/Vpr Ig-like" evidence="2">
    <location>
        <begin position="534"/>
        <end position="576"/>
    </location>
</feature>
<dbReference type="Pfam" id="PF13517">
    <property type="entry name" value="FG-GAP_3"/>
    <property type="match status" value="2"/>
</dbReference>
<sequence>MRRSIDTGKRSMDIRKGPISAALSVWLVAVVLGSLAGEAWGFIPLGDAPAWESITGYVSTGGAFADIDGDLDLDLVVSNGNDIQRQRDHVYFNIAGSLETAPSWTSDDTEYGGHLAVGDVDGDGDLDLAVAGLGSTSSFAVDDLYYNTGTGLEGTPSWHPVDLDNSFGIAWGDMDLDGDLDLAVASGLPYTHALQSTRVYLNNDGLLDSLAVWASPPGYGADVAWGDVDGDGDLDLAVAHDSLPNQIYMNEGGMLEPTPSWSSTETLWTLRLAWGDVDGDDDLDLAVANNAQLGGESNCQVYYNVDGELETSAGWTSREIRNYYSCVAWGDVDGDGDLDLAAGGWWEPVVVFENLDGVLDSLATWSWIPGLSSYLVCEAVVWGDVDEDGLVSVGGELHDGDGVRQLYYLEHAPVHELQCVVVGGRIVGPSGYCCDLRSGWILFREPPPAASGIVSFDYAYSVDMELAVTNWATGRGNFLFLNTNVTSVEDRDAGSPEMIAMPILLQNRPNPFSTTTGIQFYVPAQEKGSVGAGKEVEIVIYNATGQRIKTLVSGEFEPGRHQVIWDGRTEQGTSAA</sequence>
<dbReference type="Gene3D" id="2.130.10.130">
    <property type="entry name" value="Integrin alpha, N-terminal"/>
    <property type="match status" value="2"/>
</dbReference>
<dbReference type="InterPro" id="IPR025965">
    <property type="entry name" value="FlgD/Vpr_Ig-like"/>
</dbReference>
<dbReference type="SUPFAM" id="SSF69318">
    <property type="entry name" value="Integrin alpha N-terminal domain"/>
    <property type="match status" value="1"/>
</dbReference>
<dbReference type="PANTHER" id="PTHR46580:SF4">
    <property type="entry name" value="ATP_GTP-BINDING PROTEIN"/>
    <property type="match status" value="1"/>
</dbReference>
<dbReference type="InterPro" id="IPR028994">
    <property type="entry name" value="Integrin_alpha_N"/>
</dbReference>
<organism evidence="3 4">
    <name type="scientific">candidate division TA06 bacterium SM1_40</name>
    <dbReference type="NCBI Taxonomy" id="1703773"/>
    <lineage>
        <taxon>Bacteria</taxon>
        <taxon>Bacteria division TA06</taxon>
    </lineage>
</organism>
<dbReference type="Proteomes" id="UP000051035">
    <property type="component" value="Unassembled WGS sequence"/>
</dbReference>
<dbReference type="EMBL" id="LJVA01000195">
    <property type="protein sequence ID" value="KPL05753.1"/>
    <property type="molecule type" value="Genomic_DNA"/>
</dbReference>
<dbReference type="Pfam" id="PF13860">
    <property type="entry name" value="FlgD_ig"/>
    <property type="match status" value="1"/>
</dbReference>
<dbReference type="PANTHER" id="PTHR46580">
    <property type="entry name" value="SENSOR KINASE-RELATED"/>
    <property type="match status" value="1"/>
</dbReference>
<evidence type="ECO:0000313" key="4">
    <source>
        <dbReference type="Proteomes" id="UP000051035"/>
    </source>
</evidence>
<comment type="caution">
    <text evidence="3">The sequence shown here is derived from an EMBL/GenBank/DDBJ whole genome shotgun (WGS) entry which is preliminary data.</text>
</comment>
<name>A0A0S8J7K1_UNCT6</name>
<feature type="non-terminal residue" evidence="3">
    <location>
        <position position="576"/>
    </location>
</feature>
<keyword evidence="1" id="KW-0732">Signal</keyword>
<evidence type="ECO:0000313" key="3">
    <source>
        <dbReference type="EMBL" id="KPL05753.1"/>
    </source>
</evidence>
<accession>A0A0S8J7K1</accession>